<dbReference type="AlphaFoldDB" id="A0A1X7UN17"/>
<dbReference type="SMART" id="SM00425">
    <property type="entry name" value="TBOX"/>
    <property type="match status" value="1"/>
</dbReference>
<gene>
    <name evidence="9" type="primary">100633176</name>
</gene>
<comment type="caution">
    <text evidence="6">Lacks conserved residue(s) required for the propagation of feature annotation.</text>
</comment>
<name>A0A1X7UN17_AMPQE</name>
<dbReference type="eggNOG" id="KOG3585">
    <property type="taxonomic scope" value="Eukaryota"/>
</dbReference>
<feature type="domain" description="T-box" evidence="8">
    <location>
        <begin position="54"/>
        <end position="231"/>
    </location>
</feature>
<dbReference type="PANTHER" id="PTHR11267">
    <property type="entry name" value="T-BOX PROTEIN-RELATED"/>
    <property type="match status" value="1"/>
</dbReference>
<dbReference type="Proteomes" id="UP000007879">
    <property type="component" value="Unassembled WGS sequence"/>
</dbReference>
<feature type="region of interest" description="Disordered" evidence="7">
    <location>
        <begin position="227"/>
        <end position="299"/>
    </location>
</feature>
<dbReference type="SUPFAM" id="SSF49417">
    <property type="entry name" value="p53-like transcription factors"/>
    <property type="match status" value="1"/>
</dbReference>
<dbReference type="EnsemblMetazoa" id="Aqu2.1.28812_001">
    <property type="protein sequence ID" value="Aqu2.1.28812_001"/>
    <property type="gene ID" value="Aqu2.1.28812"/>
</dbReference>
<reference evidence="10" key="1">
    <citation type="journal article" date="2010" name="Nature">
        <title>The Amphimedon queenslandica genome and the evolution of animal complexity.</title>
        <authorList>
            <person name="Srivastava M."/>
            <person name="Simakov O."/>
            <person name="Chapman J."/>
            <person name="Fahey B."/>
            <person name="Gauthier M.E."/>
            <person name="Mitros T."/>
            <person name="Richards G.S."/>
            <person name="Conaco C."/>
            <person name="Dacre M."/>
            <person name="Hellsten U."/>
            <person name="Larroux C."/>
            <person name="Putnam N.H."/>
            <person name="Stanke M."/>
            <person name="Adamska M."/>
            <person name="Darling A."/>
            <person name="Degnan S.M."/>
            <person name="Oakley T.H."/>
            <person name="Plachetzki D.C."/>
            <person name="Zhai Y."/>
            <person name="Adamski M."/>
            <person name="Calcino A."/>
            <person name="Cummins S.F."/>
            <person name="Goodstein D.M."/>
            <person name="Harris C."/>
            <person name="Jackson D.J."/>
            <person name="Leys S.P."/>
            <person name="Shu S."/>
            <person name="Woodcroft B.J."/>
            <person name="Vervoort M."/>
            <person name="Kosik K.S."/>
            <person name="Manning G."/>
            <person name="Degnan B.M."/>
            <person name="Rokhsar D.S."/>
        </authorList>
    </citation>
    <scope>NUCLEOTIDE SEQUENCE [LARGE SCALE GENOMIC DNA]</scope>
</reference>
<evidence type="ECO:0000256" key="1">
    <source>
        <dbReference type="ARBA" id="ARBA00004123"/>
    </source>
</evidence>
<dbReference type="GO" id="GO:0000978">
    <property type="term" value="F:RNA polymerase II cis-regulatory region sequence-specific DNA binding"/>
    <property type="evidence" value="ECO:0007669"/>
    <property type="project" value="InterPro"/>
</dbReference>
<sequence length="626" mass="68678">MMAVSSPKELPVLIQPSFYKQPQHVNEDEEEELKPMAVHAMNQSGQHSKMSAVLDTKELWRQFDALGTEMIVTRRGRRMFPPIKVELQNLNPNSFYVLLMDLVPVDKYRYKYQNSNWVKCFEEACAPTRLYIHPDSPALGSFWTDHIISFYKLKLTNNQLDKQGHIIVNSMHCYQPRLHIVESSDRHNLNWEDFHTIIFPGTQFTTVTAYQNDKITQLKIENNPFAKGFRQPMSRNRTRPIKLSYPPQSGSETGSDDGVVYNSVPIVSPSQETIRSSNEDRRISLKRKSSASDDEASLKKLRGSTQLEDYNKIRQRLTPPLISAAPHPLTTSPPLLPPTPPFYVVYNNGTDAVSSTASPLLTSHTTHQAIYPAHTGPSVVPTFQIVQLNPTPTTNATHHHQGGLTVPQSAPMLLPSNSYIKPASHTSSDSSDSDSDNEGSPQNSPRPTVIQPPPPLISTPGVSANGIQNILMIPQQPRQIFTSPSPPPHLSPASSLDLIKHRSHVNGIHAHQTTQGQQQILVPVTALSTISGKSSLLLQPLVTPGTPSTLMQLNTGGVPHPSVSGDGSVQYVRSVPFIVSAAGVSKGAGLSPFVASAATGGQALQMLKIDSGRVVTPPHQIVDEAH</sequence>
<keyword evidence="4" id="KW-0804">Transcription</keyword>
<protein>
    <recommendedName>
        <fullName evidence="8">T-box domain-containing protein</fullName>
    </recommendedName>
</protein>
<dbReference type="InterPro" id="IPR018186">
    <property type="entry name" value="TF_T-box_CS"/>
</dbReference>
<dbReference type="KEGG" id="aqu:100633176"/>
<evidence type="ECO:0000256" key="5">
    <source>
        <dbReference type="ARBA" id="ARBA00023242"/>
    </source>
</evidence>
<evidence type="ECO:0000259" key="8">
    <source>
        <dbReference type="PROSITE" id="PS50252"/>
    </source>
</evidence>
<dbReference type="GO" id="GO:0000981">
    <property type="term" value="F:DNA-binding transcription factor activity, RNA polymerase II-specific"/>
    <property type="evidence" value="ECO:0007669"/>
    <property type="project" value="TreeGrafter"/>
</dbReference>
<dbReference type="InParanoid" id="A0A1X7UN17"/>
<dbReference type="GO" id="GO:0045893">
    <property type="term" value="P:positive regulation of DNA-templated transcription"/>
    <property type="evidence" value="ECO:0007669"/>
    <property type="project" value="InterPro"/>
</dbReference>
<evidence type="ECO:0000256" key="4">
    <source>
        <dbReference type="ARBA" id="ARBA00023163"/>
    </source>
</evidence>
<evidence type="ECO:0000256" key="6">
    <source>
        <dbReference type="PROSITE-ProRule" id="PRU00201"/>
    </source>
</evidence>
<dbReference type="PROSITE" id="PS50252">
    <property type="entry name" value="TBOX_3"/>
    <property type="match status" value="1"/>
</dbReference>
<keyword evidence="2" id="KW-0805">Transcription regulation</keyword>
<dbReference type="PROSITE" id="PS01283">
    <property type="entry name" value="TBOX_1"/>
    <property type="match status" value="1"/>
</dbReference>
<feature type="region of interest" description="Disordered" evidence="7">
    <location>
        <begin position="390"/>
        <end position="463"/>
    </location>
</feature>
<dbReference type="InterPro" id="IPR036960">
    <property type="entry name" value="T-box_sf"/>
</dbReference>
<keyword evidence="10" id="KW-1185">Reference proteome</keyword>
<dbReference type="EnsemblMetazoa" id="XM_019997843.1">
    <property type="protein sequence ID" value="XP_019853402.1"/>
    <property type="gene ID" value="LOC100633176"/>
</dbReference>
<dbReference type="STRING" id="400682.A0A1X7UN17"/>
<dbReference type="OrthoDB" id="7442607at2759"/>
<dbReference type="Gene3D" id="2.60.40.820">
    <property type="entry name" value="Transcription factor, T-box"/>
    <property type="match status" value="1"/>
</dbReference>
<proteinExistence type="predicted"/>
<dbReference type="InterPro" id="IPR001699">
    <property type="entry name" value="TF_T-box"/>
</dbReference>
<evidence type="ECO:0000313" key="10">
    <source>
        <dbReference type="Proteomes" id="UP000007879"/>
    </source>
</evidence>
<dbReference type="FunCoup" id="A0A1X7UN17">
    <property type="interactions" value="1"/>
</dbReference>
<keyword evidence="5 6" id="KW-0539">Nucleus</keyword>
<dbReference type="InterPro" id="IPR008967">
    <property type="entry name" value="p53-like_TF_DNA-bd_sf"/>
</dbReference>
<dbReference type="FunFam" id="2.60.40.820:FF:000007">
    <property type="entry name" value="T-box transcription factor"/>
    <property type="match status" value="1"/>
</dbReference>
<dbReference type="GO" id="GO:0005634">
    <property type="term" value="C:nucleus"/>
    <property type="evidence" value="ECO:0007669"/>
    <property type="project" value="UniProtKB-SubCell"/>
</dbReference>
<dbReference type="Pfam" id="PF00907">
    <property type="entry name" value="T-box"/>
    <property type="match status" value="1"/>
</dbReference>
<comment type="subcellular location">
    <subcellularLocation>
        <location evidence="1 6">Nucleus</location>
    </subcellularLocation>
</comment>
<accession>A0A1X7UN17</accession>
<dbReference type="PANTHER" id="PTHR11267:SF203">
    <property type="entry name" value="MAX GENE-ASSOCIATED PROTEIN-LIKE"/>
    <property type="match status" value="1"/>
</dbReference>
<evidence type="ECO:0000256" key="2">
    <source>
        <dbReference type="ARBA" id="ARBA00023015"/>
    </source>
</evidence>
<dbReference type="GO" id="GO:0001708">
    <property type="term" value="P:cell fate specification"/>
    <property type="evidence" value="ECO:0007669"/>
    <property type="project" value="TreeGrafter"/>
</dbReference>
<keyword evidence="3 6" id="KW-0238">DNA-binding</keyword>
<dbReference type="GO" id="GO:0000785">
    <property type="term" value="C:chromatin"/>
    <property type="evidence" value="ECO:0007669"/>
    <property type="project" value="TreeGrafter"/>
</dbReference>
<evidence type="ECO:0000256" key="7">
    <source>
        <dbReference type="SAM" id="MobiDB-lite"/>
    </source>
</evidence>
<organism evidence="9">
    <name type="scientific">Amphimedon queenslandica</name>
    <name type="common">Sponge</name>
    <dbReference type="NCBI Taxonomy" id="400682"/>
    <lineage>
        <taxon>Eukaryota</taxon>
        <taxon>Metazoa</taxon>
        <taxon>Porifera</taxon>
        <taxon>Demospongiae</taxon>
        <taxon>Heteroscleromorpha</taxon>
        <taxon>Haplosclerida</taxon>
        <taxon>Niphatidae</taxon>
        <taxon>Amphimedon</taxon>
    </lineage>
</organism>
<evidence type="ECO:0000256" key="3">
    <source>
        <dbReference type="ARBA" id="ARBA00023125"/>
    </source>
</evidence>
<reference evidence="9" key="2">
    <citation type="submission" date="2017-05" db="UniProtKB">
        <authorList>
            <consortium name="EnsemblMetazoa"/>
        </authorList>
    </citation>
    <scope>IDENTIFICATION</scope>
</reference>
<dbReference type="InterPro" id="IPR046360">
    <property type="entry name" value="T-box_DNA-bd"/>
</dbReference>
<evidence type="ECO:0000313" key="9">
    <source>
        <dbReference type="EnsemblMetazoa" id="Aqu2.1.28812_001"/>
    </source>
</evidence>
<dbReference type="PRINTS" id="PR00937">
    <property type="entry name" value="TBOX"/>
</dbReference>
<dbReference type="EnsemblMetazoa" id="XM_003387345.3">
    <property type="protein sequence ID" value="XP_003387393.1"/>
    <property type="gene ID" value="LOC100633176"/>
</dbReference>